<dbReference type="EMBL" id="BJNV01000001">
    <property type="protein sequence ID" value="GEC93945.1"/>
    <property type="molecule type" value="Genomic_DNA"/>
</dbReference>
<evidence type="ECO:0000256" key="1">
    <source>
        <dbReference type="SAM" id="Phobius"/>
    </source>
</evidence>
<keyword evidence="1" id="KW-0812">Transmembrane</keyword>
<comment type="caution">
    <text evidence="2">The sequence shown here is derived from an EMBL/GenBank/DDBJ whole genome shotgun (WGS) entry which is preliminary data.</text>
</comment>
<proteinExistence type="predicted"/>
<evidence type="ECO:0000313" key="2">
    <source>
        <dbReference type="EMBL" id="GEC93945.1"/>
    </source>
</evidence>
<name>A0A4Y4CM10_ZOORA</name>
<feature type="transmembrane region" description="Helical" evidence="1">
    <location>
        <begin position="29"/>
        <end position="46"/>
    </location>
</feature>
<evidence type="ECO:0000313" key="3">
    <source>
        <dbReference type="Proteomes" id="UP000318422"/>
    </source>
</evidence>
<sequence>MPLITIPFIALAAIGTVAALSLLGVDSAAVLALSAVLLVLAFKGGQRLMQKRRAERLQQFAFPPGLARKVRQTYPHLDERQVAMVMAGLRDYFRIAQSAGRQMVAMPSQAVDVAWHEFILFTRGYQAFCGRVIGRFLHHTPAEHMASGEVARQGLRRTWRHACRLEGIDPKNPDRLPRLFAIDVLLAIPDGFRYDLDCARKDGTAGGADSFCASGFGCGGSGCGGDGDAADGGDGGGDGGGGCGGD</sequence>
<gene>
    <name evidence="2" type="ORF">ZRA01_00180</name>
</gene>
<keyword evidence="1" id="KW-1133">Transmembrane helix</keyword>
<organism evidence="2 3">
    <name type="scientific">Zoogloea ramigera</name>
    <dbReference type="NCBI Taxonomy" id="350"/>
    <lineage>
        <taxon>Bacteria</taxon>
        <taxon>Pseudomonadati</taxon>
        <taxon>Pseudomonadota</taxon>
        <taxon>Betaproteobacteria</taxon>
        <taxon>Rhodocyclales</taxon>
        <taxon>Zoogloeaceae</taxon>
        <taxon>Zoogloea</taxon>
    </lineage>
</organism>
<dbReference type="AlphaFoldDB" id="A0A4Y4CM10"/>
<reference evidence="2 3" key="1">
    <citation type="submission" date="2019-06" db="EMBL/GenBank/DDBJ databases">
        <title>Whole genome shotgun sequence of Zoogloea ramigera NBRC 15342.</title>
        <authorList>
            <person name="Hosoyama A."/>
            <person name="Uohara A."/>
            <person name="Ohji S."/>
            <person name="Ichikawa N."/>
        </authorList>
    </citation>
    <scope>NUCLEOTIDE SEQUENCE [LARGE SCALE GENOMIC DNA]</scope>
    <source>
        <strain evidence="2 3">NBRC 15342</strain>
    </source>
</reference>
<keyword evidence="1" id="KW-0472">Membrane</keyword>
<keyword evidence="3" id="KW-1185">Reference proteome</keyword>
<protein>
    <submittedName>
        <fullName evidence="2">Uncharacterized protein</fullName>
    </submittedName>
</protein>
<accession>A0A4Y4CM10</accession>
<dbReference type="Proteomes" id="UP000318422">
    <property type="component" value="Unassembled WGS sequence"/>
</dbReference>